<dbReference type="Pfam" id="PF14085">
    <property type="entry name" value="DUF4265"/>
    <property type="match status" value="1"/>
</dbReference>
<dbReference type="EMBL" id="SJPN01000001">
    <property type="protein sequence ID" value="TWU07809.1"/>
    <property type="molecule type" value="Genomic_DNA"/>
</dbReference>
<gene>
    <name evidence="2" type="ORF">Pla52n_03840</name>
</gene>
<evidence type="ECO:0000313" key="3">
    <source>
        <dbReference type="Proteomes" id="UP000320176"/>
    </source>
</evidence>
<proteinExistence type="predicted"/>
<sequence length="176" mass="19848">MTSKTNGLFGNRRSGNLPKAANMSAKKKRADSQKHWVKINFALEQEDGYPPVSSESVWASQASDGTLKIESIPFFTDEATFQDSVAVTDEEGELWFDELIEESDNSLIWIIFMESDGQEVIDDLEAAGCDVERCNESQCAVNIPKNVRLKKIRKLLDQYAHNDELDYAEPILRQGQ</sequence>
<comment type="caution">
    <text evidence="2">The sequence shown here is derived from an EMBL/GenBank/DDBJ whole genome shotgun (WGS) entry which is preliminary data.</text>
</comment>
<dbReference type="Proteomes" id="UP000320176">
    <property type="component" value="Unassembled WGS sequence"/>
</dbReference>
<evidence type="ECO:0008006" key="4">
    <source>
        <dbReference type="Google" id="ProtNLM"/>
    </source>
</evidence>
<feature type="region of interest" description="Disordered" evidence="1">
    <location>
        <begin position="1"/>
        <end position="31"/>
    </location>
</feature>
<name>A0A5C6B920_9BACT</name>
<reference evidence="2 3" key="1">
    <citation type="submission" date="2019-02" db="EMBL/GenBank/DDBJ databases">
        <title>Deep-cultivation of Planctomycetes and their phenomic and genomic characterization uncovers novel biology.</title>
        <authorList>
            <person name="Wiegand S."/>
            <person name="Jogler M."/>
            <person name="Boedeker C."/>
            <person name="Pinto D."/>
            <person name="Vollmers J."/>
            <person name="Rivas-Marin E."/>
            <person name="Kohn T."/>
            <person name="Peeters S.H."/>
            <person name="Heuer A."/>
            <person name="Rast P."/>
            <person name="Oberbeckmann S."/>
            <person name="Bunk B."/>
            <person name="Jeske O."/>
            <person name="Meyerdierks A."/>
            <person name="Storesund J.E."/>
            <person name="Kallscheuer N."/>
            <person name="Luecker S."/>
            <person name="Lage O.M."/>
            <person name="Pohl T."/>
            <person name="Merkel B.J."/>
            <person name="Hornburger P."/>
            <person name="Mueller R.-W."/>
            <person name="Bruemmer F."/>
            <person name="Labrenz M."/>
            <person name="Spormann A.M."/>
            <person name="Op Den Camp H."/>
            <person name="Overmann J."/>
            <person name="Amann R."/>
            <person name="Jetten M.S.M."/>
            <person name="Mascher T."/>
            <person name="Medema M.H."/>
            <person name="Devos D.P."/>
            <person name="Kaster A.-K."/>
            <person name="Ovreas L."/>
            <person name="Rohde M."/>
            <person name="Galperin M.Y."/>
            <person name="Jogler C."/>
        </authorList>
    </citation>
    <scope>NUCLEOTIDE SEQUENCE [LARGE SCALE GENOMIC DNA]</scope>
    <source>
        <strain evidence="2 3">Pla52n</strain>
    </source>
</reference>
<evidence type="ECO:0000313" key="2">
    <source>
        <dbReference type="EMBL" id="TWU07809.1"/>
    </source>
</evidence>
<accession>A0A5C6B920</accession>
<dbReference type="OrthoDB" id="1030945at2"/>
<keyword evidence="3" id="KW-1185">Reference proteome</keyword>
<organism evidence="2 3">
    <name type="scientific">Stieleria varia</name>
    <dbReference type="NCBI Taxonomy" id="2528005"/>
    <lineage>
        <taxon>Bacteria</taxon>
        <taxon>Pseudomonadati</taxon>
        <taxon>Planctomycetota</taxon>
        <taxon>Planctomycetia</taxon>
        <taxon>Pirellulales</taxon>
        <taxon>Pirellulaceae</taxon>
        <taxon>Stieleria</taxon>
    </lineage>
</organism>
<evidence type="ECO:0000256" key="1">
    <source>
        <dbReference type="SAM" id="MobiDB-lite"/>
    </source>
</evidence>
<dbReference type="InterPro" id="IPR025361">
    <property type="entry name" value="DUF4265"/>
</dbReference>
<protein>
    <recommendedName>
        <fullName evidence="4">DUF4265 domain-containing protein</fullName>
    </recommendedName>
</protein>
<dbReference type="AlphaFoldDB" id="A0A5C6B920"/>